<dbReference type="Proteomes" id="UP000193719">
    <property type="component" value="Unassembled WGS sequence"/>
</dbReference>
<keyword evidence="5" id="KW-0539">Nucleus</keyword>
<dbReference type="GO" id="GO:0005737">
    <property type="term" value="C:cytoplasm"/>
    <property type="evidence" value="ECO:0007669"/>
    <property type="project" value="UniProtKB-SubCell"/>
</dbReference>
<keyword evidence="10" id="KW-1185">Reference proteome</keyword>
<feature type="region of interest" description="Disordered" evidence="7">
    <location>
        <begin position="1"/>
        <end position="21"/>
    </location>
</feature>
<dbReference type="InterPro" id="IPR012677">
    <property type="entry name" value="Nucleotide-bd_a/b_plait_sf"/>
</dbReference>
<dbReference type="EMBL" id="MCFH01000008">
    <property type="protein sequence ID" value="ORX55938.1"/>
    <property type="molecule type" value="Genomic_DNA"/>
</dbReference>
<proteinExistence type="predicted"/>
<evidence type="ECO:0000256" key="1">
    <source>
        <dbReference type="ARBA" id="ARBA00004123"/>
    </source>
</evidence>
<name>A0A1Y1VGT6_9FUNG</name>
<dbReference type="GO" id="GO:0005634">
    <property type="term" value="C:nucleus"/>
    <property type="evidence" value="ECO:0007669"/>
    <property type="project" value="UniProtKB-SubCell"/>
</dbReference>
<evidence type="ECO:0000313" key="9">
    <source>
        <dbReference type="EMBL" id="ORX55938.1"/>
    </source>
</evidence>
<dbReference type="CDD" id="cd12324">
    <property type="entry name" value="RRM_RBM8"/>
    <property type="match status" value="1"/>
</dbReference>
<organism evidence="9 10">
    <name type="scientific">Piromyces finnis</name>
    <dbReference type="NCBI Taxonomy" id="1754191"/>
    <lineage>
        <taxon>Eukaryota</taxon>
        <taxon>Fungi</taxon>
        <taxon>Fungi incertae sedis</taxon>
        <taxon>Chytridiomycota</taxon>
        <taxon>Chytridiomycota incertae sedis</taxon>
        <taxon>Neocallimastigomycetes</taxon>
        <taxon>Neocallimastigales</taxon>
        <taxon>Neocallimastigaceae</taxon>
        <taxon>Piromyces</taxon>
    </lineage>
</organism>
<dbReference type="STRING" id="1754191.A0A1Y1VGT6"/>
<dbReference type="GO" id="GO:0006396">
    <property type="term" value="P:RNA processing"/>
    <property type="evidence" value="ECO:0007669"/>
    <property type="project" value="InterPro"/>
</dbReference>
<comment type="subcellular location">
    <subcellularLocation>
        <location evidence="2">Cytoplasm</location>
    </subcellularLocation>
    <subcellularLocation>
        <location evidence="1">Nucleus</location>
    </subcellularLocation>
</comment>
<dbReference type="GO" id="GO:0003729">
    <property type="term" value="F:mRNA binding"/>
    <property type="evidence" value="ECO:0007669"/>
    <property type="project" value="InterPro"/>
</dbReference>
<reference evidence="9 10" key="1">
    <citation type="submission" date="2016-08" db="EMBL/GenBank/DDBJ databases">
        <title>Genomes of anaerobic fungi encode conserved fungal cellulosomes for biomass hydrolysis.</title>
        <authorList>
            <consortium name="DOE Joint Genome Institute"/>
            <person name="Haitjema C.H."/>
            <person name="Gilmore S.P."/>
            <person name="Henske J.K."/>
            <person name="Solomon K.V."/>
            <person name="De Groot R."/>
            <person name="Kuo A."/>
            <person name="Mondo S.J."/>
            <person name="Salamov A.A."/>
            <person name="Labutti K."/>
            <person name="Zhao Z."/>
            <person name="Chiniquy J."/>
            <person name="Barry K."/>
            <person name="Brewer H.M."/>
            <person name="Purvine S.O."/>
            <person name="Wright A.T."/>
            <person name="Boxma B."/>
            <person name="Van Alen T."/>
            <person name="Hackstein J.H."/>
            <person name="Baker S.E."/>
            <person name="Grigoriev I.V."/>
            <person name="O'Malley M.A."/>
        </authorList>
    </citation>
    <scope>NUCLEOTIDE SEQUENCE [LARGE SCALE GENOMIC DNA]</scope>
    <source>
        <strain evidence="10">finn</strain>
    </source>
</reference>
<protein>
    <submittedName>
        <fullName evidence="9">RNA-binding domain-containing protein</fullName>
    </submittedName>
</protein>
<dbReference type="InterPro" id="IPR000504">
    <property type="entry name" value="RRM_dom"/>
</dbReference>
<dbReference type="Gene3D" id="3.30.70.330">
    <property type="match status" value="1"/>
</dbReference>
<dbReference type="InterPro" id="IPR035979">
    <property type="entry name" value="RBD_domain_sf"/>
</dbReference>
<dbReference type="InterPro" id="IPR033744">
    <property type="entry name" value="RRM_RBM8"/>
</dbReference>
<evidence type="ECO:0000256" key="6">
    <source>
        <dbReference type="PROSITE-ProRule" id="PRU00176"/>
    </source>
</evidence>
<evidence type="ECO:0000259" key="8">
    <source>
        <dbReference type="PROSITE" id="PS50102"/>
    </source>
</evidence>
<dbReference type="Pfam" id="PF00076">
    <property type="entry name" value="RRM_1"/>
    <property type="match status" value="1"/>
</dbReference>
<dbReference type="PRINTS" id="PR01738">
    <property type="entry name" value="RNABINDINGM8"/>
</dbReference>
<evidence type="ECO:0000256" key="4">
    <source>
        <dbReference type="ARBA" id="ARBA00022884"/>
    </source>
</evidence>
<dbReference type="OrthoDB" id="15688at2759"/>
<dbReference type="SMART" id="SM00360">
    <property type="entry name" value="RRM"/>
    <property type="match status" value="1"/>
</dbReference>
<evidence type="ECO:0000256" key="3">
    <source>
        <dbReference type="ARBA" id="ARBA00022490"/>
    </source>
</evidence>
<keyword evidence="4 6" id="KW-0694">RNA-binding</keyword>
<accession>A0A1Y1VGT6</accession>
<dbReference type="InterPro" id="IPR008111">
    <property type="entry name" value="RNA-bd_8"/>
</dbReference>
<dbReference type="SUPFAM" id="SSF54928">
    <property type="entry name" value="RNA-binding domain, RBD"/>
    <property type="match status" value="1"/>
</dbReference>
<feature type="domain" description="RRM" evidence="8">
    <location>
        <begin position="74"/>
        <end position="152"/>
    </location>
</feature>
<gene>
    <name evidence="9" type="ORF">BCR36DRAFT_581097</name>
</gene>
<feature type="region of interest" description="Disordered" evidence="7">
    <location>
        <begin position="157"/>
        <end position="180"/>
    </location>
</feature>
<reference evidence="9 10" key="2">
    <citation type="submission" date="2016-08" db="EMBL/GenBank/DDBJ databases">
        <title>Pervasive Adenine N6-methylation of Active Genes in Fungi.</title>
        <authorList>
            <consortium name="DOE Joint Genome Institute"/>
            <person name="Mondo S.J."/>
            <person name="Dannebaum R.O."/>
            <person name="Kuo R.C."/>
            <person name="Labutti K."/>
            <person name="Haridas S."/>
            <person name="Kuo A."/>
            <person name="Salamov A."/>
            <person name="Ahrendt S.R."/>
            <person name="Lipzen A."/>
            <person name="Sullivan W."/>
            <person name="Andreopoulos W.B."/>
            <person name="Clum A."/>
            <person name="Lindquist E."/>
            <person name="Daum C."/>
            <person name="Ramamoorthy G.K."/>
            <person name="Gryganskyi A."/>
            <person name="Culley D."/>
            <person name="Magnuson J.K."/>
            <person name="James T.Y."/>
            <person name="O'Malley M.A."/>
            <person name="Stajich J.E."/>
            <person name="Spatafora J.W."/>
            <person name="Visel A."/>
            <person name="Grigoriev I.V."/>
        </authorList>
    </citation>
    <scope>NUCLEOTIDE SEQUENCE [LARGE SCALE GENOMIC DNA]</scope>
    <source>
        <strain evidence="10">finn</strain>
    </source>
</reference>
<evidence type="ECO:0000256" key="7">
    <source>
        <dbReference type="SAM" id="MobiDB-lite"/>
    </source>
</evidence>
<keyword evidence="3" id="KW-0963">Cytoplasm</keyword>
<dbReference type="PROSITE" id="PS50102">
    <property type="entry name" value="RRM"/>
    <property type="match status" value="1"/>
</dbReference>
<dbReference type="PANTHER" id="PTHR45894">
    <property type="entry name" value="RNA-BINDING PROTEIN 8A"/>
    <property type="match status" value="1"/>
</dbReference>
<feature type="compositionally biased region" description="Basic residues" evidence="7">
    <location>
        <begin position="162"/>
        <end position="180"/>
    </location>
</feature>
<evidence type="ECO:0000313" key="10">
    <source>
        <dbReference type="Proteomes" id="UP000193719"/>
    </source>
</evidence>
<evidence type="ECO:0000256" key="2">
    <source>
        <dbReference type="ARBA" id="ARBA00004496"/>
    </source>
</evidence>
<evidence type="ECO:0000256" key="5">
    <source>
        <dbReference type="ARBA" id="ARBA00023242"/>
    </source>
</evidence>
<dbReference type="AlphaFoldDB" id="A0A1Y1VGT6"/>
<comment type="caution">
    <text evidence="9">The sequence shown here is derived from an EMBL/GenBank/DDBJ whole genome shotgun (WGS) entry which is preliminary data.</text>
</comment>
<sequence length="180" mass="20481">MADTYELDLEPGADDFAEDEMMLDDDTTKIKSHATKRKGRGFNDHEDRDEFTKEKFDTVEADTAGNAQKSVEGWVIIVTGIHKEASEDVVEEKFADFGDIQNITLNVDRRTGYIKGYALLEFKSYQEAKEAIDECDNTELLGQTIHCDFAFVKGNDSSIKSRGSRQSRRGRDRSKSPRRR</sequence>